<proteinExistence type="predicted"/>
<reference evidence="2" key="2">
    <citation type="submission" date="2010-07" db="EMBL/GenBank/DDBJ databases">
        <authorList>
            <consortium name="The Broad Institute Genome Sequencing Platform"/>
            <consortium name="Broad Institute Genome Sequencing Center for Infectious Disease"/>
            <person name="Ma L.-J."/>
            <person name="Dead R."/>
            <person name="Young S."/>
            <person name="Zeng Q."/>
            <person name="Koehrsen M."/>
            <person name="Alvarado L."/>
            <person name="Berlin A."/>
            <person name="Chapman S.B."/>
            <person name="Chen Z."/>
            <person name="Freedman E."/>
            <person name="Gellesch M."/>
            <person name="Goldberg J."/>
            <person name="Griggs A."/>
            <person name="Gujja S."/>
            <person name="Heilman E.R."/>
            <person name="Heiman D."/>
            <person name="Hepburn T."/>
            <person name="Howarth C."/>
            <person name="Jen D."/>
            <person name="Larson L."/>
            <person name="Mehta T."/>
            <person name="Neiman D."/>
            <person name="Pearson M."/>
            <person name="Roberts A."/>
            <person name="Saif S."/>
            <person name="Shea T."/>
            <person name="Shenoy N."/>
            <person name="Sisk P."/>
            <person name="Stolte C."/>
            <person name="Sykes S."/>
            <person name="Walk T."/>
            <person name="White J."/>
            <person name="Yandava C."/>
            <person name="Haas B."/>
            <person name="Nusbaum C."/>
            <person name="Birren B."/>
        </authorList>
    </citation>
    <scope>NUCLEOTIDE SEQUENCE</scope>
    <source>
        <strain evidence="2">R3-111a-1</strain>
    </source>
</reference>
<organism evidence="2">
    <name type="scientific">Gaeumannomyces tritici (strain R3-111a-1)</name>
    <name type="common">Wheat and barley take-all root rot fungus</name>
    <name type="synonym">Gaeumannomyces graminis var. tritici</name>
    <dbReference type="NCBI Taxonomy" id="644352"/>
    <lineage>
        <taxon>Eukaryota</taxon>
        <taxon>Fungi</taxon>
        <taxon>Dikarya</taxon>
        <taxon>Ascomycota</taxon>
        <taxon>Pezizomycotina</taxon>
        <taxon>Sordariomycetes</taxon>
        <taxon>Sordariomycetidae</taxon>
        <taxon>Magnaporthales</taxon>
        <taxon>Magnaporthaceae</taxon>
        <taxon>Gaeumannomyces</taxon>
    </lineage>
</organism>
<feature type="chain" id="PRO_5015094826" description="SnoaL-like domain-containing protein" evidence="1">
    <location>
        <begin position="18"/>
        <end position="183"/>
    </location>
</feature>
<protein>
    <recommendedName>
        <fullName evidence="5">SnoaL-like domain-containing protein</fullName>
    </recommendedName>
</protein>
<keyword evidence="4" id="KW-1185">Reference proteome</keyword>
<evidence type="ECO:0000313" key="4">
    <source>
        <dbReference type="Proteomes" id="UP000006039"/>
    </source>
</evidence>
<reference evidence="4" key="1">
    <citation type="submission" date="2010-07" db="EMBL/GenBank/DDBJ databases">
        <title>The genome sequence of Gaeumannomyces graminis var. tritici strain R3-111a-1.</title>
        <authorList>
            <consortium name="The Broad Institute Genome Sequencing Platform"/>
            <person name="Ma L.-J."/>
            <person name="Dead R."/>
            <person name="Young S."/>
            <person name="Zeng Q."/>
            <person name="Koehrsen M."/>
            <person name="Alvarado L."/>
            <person name="Berlin A."/>
            <person name="Chapman S.B."/>
            <person name="Chen Z."/>
            <person name="Freedman E."/>
            <person name="Gellesch M."/>
            <person name="Goldberg J."/>
            <person name="Griggs A."/>
            <person name="Gujja S."/>
            <person name="Heilman E.R."/>
            <person name="Heiman D."/>
            <person name="Hepburn T."/>
            <person name="Howarth C."/>
            <person name="Jen D."/>
            <person name="Larson L."/>
            <person name="Mehta T."/>
            <person name="Neiman D."/>
            <person name="Pearson M."/>
            <person name="Roberts A."/>
            <person name="Saif S."/>
            <person name="Shea T."/>
            <person name="Shenoy N."/>
            <person name="Sisk P."/>
            <person name="Stolte C."/>
            <person name="Sykes S."/>
            <person name="Walk T."/>
            <person name="White J."/>
            <person name="Yandava C."/>
            <person name="Haas B."/>
            <person name="Nusbaum C."/>
            <person name="Birren B."/>
        </authorList>
    </citation>
    <scope>NUCLEOTIDE SEQUENCE [LARGE SCALE GENOMIC DNA]</scope>
    <source>
        <strain evidence="4">R3-111a-1</strain>
    </source>
</reference>
<reference evidence="3" key="5">
    <citation type="submission" date="2018-04" db="UniProtKB">
        <authorList>
            <consortium name="EnsemblFungi"/>
        </authorList>
    </citation>
    <scope>IDENTIFICATION</scope>
    <source>
        <strain evidence="3">R3-111a-1</strain>
    </source>
</reference>
<reference evidence="3" key="4">
    <citation type="journal article" date="2015" name="G3 (Bethesda)">
        <title>Genome sequences of three phytopathogenic species of the Magnaporthaceae family of fungi.</title>
        <authorList>
            <person name="Okagaki L.H."/>
            <person name="Nunes C.C."/>
            <person name="Sailsbery J."/>
            <person name="Clay B."/>
            <person name="Brown D."/>
            <person name="John T."/>
            <person name="Oh Y."/>
            <person name="Young N."/>
            <person name="Fitzgerald M."/>
            <person name="Haas B.J."/>
            <person name="Zeng Q."/>
            <person name="Young S."/>
            <person name="Adiconis X."/>
            <person name="Fan L."/>
            <person name="Levin J.Z."/>
            <person name="Mitchell T.K."/>
            <person name="Okubara P.A."/>
            <person name="Farman M.L."/>
            <person name="Kohn L.M."/>
            <person name="Birren B."/>
            <person name="Ma L.-J."/>
            <person name="Dean R.A."/>
        </authorList>
    </citation>
    <scope>NUCLEOTIDE SEQUENCE</scope>
    <source>
        <strain evidence="3">R3-111a-1</strain>
    </source>
</reference>
<dbReference type="AlphaFoldDB" id="J3P2A8"/>
<dbReference type="OrthoDB" id="3497377at2759"/>
<name>J3P2A8_GAET3</name>
<sequence length="183" mass="19377">MHFLTAAVLFAASLVAATPVDMGPYKAGAKVDPAFAKFVEEYYRVSEDKLSTTALTDLFSADGQLIAAGNPFRGAKGILGIRQALLPPNGNKAWWHLIESATFVGEDAKTQTVSAKIVVQTTFTPGNCSQAHGNAAFTVAKDAKGVPNWVPHTGGLLVYNLTVNTIQTPTNEPCTASKGRRSL</sequence>
<dbReference type="HOGENOM" id="CLU_129980_0_0_1"/>
<dbReference type="VEuPathDB" id="FungiDB:GGTG_07656"/>
<gene>
    <name evidence="3" type="primary">20348114</name>
    <name evidence="2" type="ORF">GGTG_07656</name>
</gene>
<evidence type="ECO:0000256" key="1">
    <source>
        <dbReference type="SAM" id="SignalP"/>
    </source>
</evidence>
<evidence type="ECO:0008006" key="5">
    <source>
        <dbReference type="Google" id="ProtNLM"/>
    </source>
</evidence>
<evidence type="ECO:0000313" key="3">
    <source>
        <dbReference type="EnsemblFungi" id="EJT73800"/>
    </source>
</evidence>
<dbReference type="EnsemblFungi" id="EJT73800">
    <property type="protein sequence ID" value="EJT73800"/>
    <property type="gene ID" value="GGTG_07656"/>
</dbReference>
<dbReference type="STRING" id="644352.J3P2A8"/>
<dbReference type="RefSeq" id="XP_009223744.1">
    <property type="nucleotide sequence ID" value="XM_009225480.1"/>
</dbReference>
<feature type="signal peptide" evidence="1">
    <location>
        <begin position="1"/>
        <end position="17"/>
    </location>
</feature>
<accession>J3P2A8</accession>
<dbReference type="eggNOG" id="ENOG502SQK4">
    <property type="taxonomic scope" value="Eukaryota"/>
</dbReference>
<evidence type="ECO:0000313" key="2">
    <source>
        <dbReference type="EMBL" id="EJT73800.1"/>
    </source>
</evidence>
<dbReference type="GeneID" id="20348114"/>
<keyword evidence="1" id="KW-0732">Signal</keyword>
<reference evidence="2" key="3">
    <citation type="submission" date="2010-09" db="EMBL/GenBank/DDBJ databases">
        <title>Annotation of Gaeumannomyces graminis var. tritici R3-111a-1.</title>
        <authorList>
            <consortium name="The Broad Institute Genome Sequencing Platform"/>
            <person name="Ma L.-J."/>
            <person name="Dead R."/>
            <person name="Young S.K."/>
            <person name="Zeng Q."/>
            <person name="Gargeya S."/>
            <person name="Fitzgerald M."/>
            <person name="Haas B."/>
            <person name="Abouelleil A."/>
            <person name="Alvarado L."/>
            <person name="Arachchi H.M."/>
            <person name="Berlin A."/>
            <person name="Brown A."/>
            <person name="Chapman S.B."/>
            <person name="Chen Z."/>
            <person name="Dunbar C."/>
            <person name="Freedman E."/>
            <person name="Gearin G."/>
            <person name="Gellesch M."/>
            <person name="Goldberg J."/>
            <person name="Griggs A."/>
            <person name="Gujja S."/>
            <person name="Heiman D."/>
            <person name="Howarth C."/>
            <person name="Larson L."/>
            <person name="Lui A."/>
            <person name="MacDonald P.J.P."/>
            <person name="Mehta T."/>
            <person name="Montmayeur A."/>
            <person name="Murphy C."/>
            <person name="Neiman D."/>
            <person name="Pearson M."/>
            <person name="Priest M."/>
            <person name="Roberts A."/>
            <person name="Saif S."/>
            <person name="Shea T."/>
            <person name="Shenoy N."/>
            <person name="Sisk P."/>
            <person name="Stolte C."/>
            <person name="Sykes S."/>
            <person name="Yandava C."/>
            <person name="Wortman J."/>
            <person name="Nusbaum C."/>
            <person name="Birren B."/>
        </authorList>
    </citation>
    <scope>NUCLEOTIDE SEQUENCE</scope>
    <source>
        <strain evidence="2">R3-111a-1</strain>
    </source>
</reference>
<dbReference type="EMBL" id="GL385398">
    <property type="protein sequence ID" value="EJT73800.1"/>
    <property type="molecule type" value="Genomic_DNA"/>
</dbReference>
<dbReference type="Proteomes" id="UP000006039">
    <property type="component" value="Unassembled WGS sequence"/>
</dbReference>